<sequence length="183" mass="20978">MNLNHLIYSNVQLKISRYALFQSDLQYRKVLAASSLRYPSPLANCTGAFTLTMGIPCAHAIAEIPDGQKLQMSDFHQQWWLARQQPALIREPSRGESTIIPMLTELETQYRHSESTEQYRMLESIDTILNVPLVTTQNPHLGRQRGRPRESTARHALQSSTRRDPSHFEVACLVLHTVEMHDQ</sequence>
<proteinExistence type="predicted"/>
<evidence type="ECO:0000313" key="2">
    <source>
        <dbReference type="Proteomes" id="UP001163321"/>
    </source>
</evidence>
<evidence type="ECO:0000313" key="1">
    <source>
        <dbReference type="EMBL" id="KAI9914688.1"/>
    </source>
</evidence>
<keyword evidence="2" id="KW-1185">Reference proteome</keyword>
<reference evidence="1 2" key="1">
    <citation type="journal article" date="2022" name="bioRxiv">
        <title>The genome of the oomycete Peronosclerospora sorghi, a cosmopolitan pathogen of maize and sorghum, is inflated with dispersed pseudogenes.</title>
        <authorList>
            <person name="Fletcher K."/>
            <person name="Martin F."/>
            <person name="Isakeit T."/>
            <person name="Cavanaugh K."/>
            <person name="Magill C."/>
            <person name="Michelmore R."/>
        </authorList>
    </citation>
    <scope>NUCLEOTIDE SEQUENCE [LARGE SCALE GENOMIC DNA]</scope>
    <source>
        <strain evidence="1">P6</strain>
    </source>
</reference>
<dbReference type="Proteomes" id="UP001163321">
    <property type="component" value="Chromosome 3"/>
</dbReference>
<protein>
    <submittedName>
        <fullName evidence="1">Uncharacterized protein</fullName>
    </submittedName>
</protein>
<dbReference type="EMBL" id="CM047582">
    <property type="protein sequence ID" value="KAI9914688.1"/>
    <property type="molecule type" value="Genomic_DNA"/>
</dbReference>
<gene>
    <name evidence="1" type="ORF">PsorP6_007665</name>
</gene>
<name>A0ACC0W9S0_9STRA</name>
<organism evidence="1 2">
    <name type="scientific">Peronosclerospora sorghi</name>
    <dbReference type="NCBI Taxonomy" id="230839"/>
    <lineage>
        <taxon>Eukaryota</taxon>
        <taxon>Sar</taxon>
        <taxon>Stramenopiles</taxon>
        <taxon>Oomycota</taxon>
        <taxon>Peronosporomycetes</taxon>
        <taxon>Peronosporales</taxon>
        <taxon>Peronosporaceae</taxon>
        <taxon>Peronosclerospora</taxon>
    </lineage>
</organism>
<comment type="caution">
    <text evidence="1">The sequence shown here is derived from an EMBL/GenBank/DDBJ whole genome shotgun (WGS) entry which is preliminary data.</text>
</comment>
<accession>A0ACC0W9S0</accession>